<sequence length="229" mass="25581">MPGTGASRLHQAGPAGLTLDSQYSWIPAAGYPQVWRLRRPPCLVSSQRYQSLTVNIAGYPQVWRLRRPPAWYPAKGVYFNASCLTVGFYARRVASGLRFGTAGSAITCALHLIPLKKLRTPNSVIIIANRKVEEMRYFCGKKPHKSFHVAILVAKANKTGNRPRTDLNGSLRSRSFCCKMNHSLLVNIRASMLRLLFTNKRVPLSKPLCGSILRLNMIIDPMFNPSLCL</sequence>
<reference evidence="1" key="2">
    <citation type="journal article" date="2022" name="Res Sq">
        <title>Comparative Genomics Reveals Insights into the Divergent Evolution of Astigmatic Mites and Household Pest Adaptations.</title>
        <authorList>
            <person name="Xiong Q."/>
            <person name="Wan A.T.-Y."/>
            <person name="Liu X.-Y."/>
            <person name="Fung C.S.-H."/>
            <person name="Xiao X."/>
            <person name="Malainual N."/>
            <person name="Hou J."/>
            <person name="Wang L."/>
            <person name="Wang M."/>
            <person name="Yang K."/>
            <person name="Cui Y."/>
            <person name="Leung E."/>
            <person name="Nong W."/>
            <person name="Shin S.-K."/>
            <person name="Au S."/>
            <person name="Jeong K.Y."/>
            <person name="Chew F.T."/>
            <person name="Hui J."/>
            <person name="Leung T.F."/>
            <person name="Tungtrongchitr A."/>
            <person name="Zhong N."/>
            <person name="Liu Z."/>
            <person name="Tsui S."/>
        </authorList>
    </citation>
    <scope>NUCLEOTIDE SEQUENCE</scope>
    <source>
        <strain evidence="1">Derf</strain>
        <tissue evidence="1">Whole organism</tissue>
    </source>
</reference>
<gene>
    <name evidence="1" type="ORF">DERF_011936</name>
</gene>
<organism evidence="1 2">
    <name type="scientific">Dermatophagoides farinae</name>
    <name type="common">American house dust mite</name>
    <dbReference type="NCBI Taxonomy" id="6954"/>
    <lineage>
        <taxon>Eukaryota</taxon>
        <taxon>Metazoa</taxon>
        <taxon>Ecdysozoa</taxon>
        <taxon>Arthropoda</taxon>
        <taxon>Chelicerata</taxon>
        <taxon>Arachnida</taxon>
        <taxon>Acari</taxon>
        <taxon>Acariformes</taxon>
        <taxon>Sarcoptiformes</taxon>
        <taxon>Astigmata</taxon>
        <taxon>Psoroptidia</taxon>
        <taxon>Analgoidea</taxon>
        <taxon>Pyroglyphidae</taxon>
        <taxon>Dermatophagoidinae</taxon>
        <taxon>Dermatophagoides</taxon>
    </lineage>
</organism>
<comment type="caution">
    <text evidence="1">The sequence shown here is derived from an EMBL/GenBank/DDBJ whole genome shotgun (WGS) entry which is preliminary data.</text>
</comment>
<keyword evidence="2" id="KW-1185">Reference proteome</keyword>
<proteinExistence type="predicted"/>
<evidence type="ECO:0000313" key="2">
    <source>
        <dbReference type="Proteomes" id="UP000790347"/>
    </source>
</evidence>
<dbReference type="AlphaFoldDB" id="A0A922HSJ5"/>
<name>A0A922HSJ5_DERFA</name>
<accession>A0A922HSJ5</accession>
<reference evidence="1" key="1">
    <citation type="submission" date="2013-05" db="EMBL/GenBank/DDBJ databases">
        <authorList>
            <person name="Yim A.K.Y."/>
            <person name="Chan T.F."/>
            <person name="Ji K.M."/>
            <person name="Liu X.Y."/>
            <person name="Zhou J.W."/>
            <person name="Li R.Q."/>
            <person name="Yang K.Y."/>
            <person name="Li J."/>
            <person name="Li M."/>
            <person name="Law P.T.W."/>
            <person name="Wu Y.L."/>
            <person name="Cai Z.L."/>
            <person name="Qin H."/>
            <person name="Bao Y."/>
            <person name="Leung R.K.K."/>
            <person name="Ng P.K.S."/>
            <person name="Zou J."/>
            <person name="Zhong X.J."/>
            <person name="Ran P.X."/>
            <person name="Zhong N.S."/>
            <person name="Liu Z.G."/>
            <person name="Tsui S.K.W."/>
        </authorList>
    </citation>
    <scope>NUCLEOTIDE SEQUENCE</scope>
    <source>
        <strain evidence="1">Derf</strain>
        <tissue evidence="1">Whole organism</tissue>
    </source>
</reference>
<evidence type="ECO:0000313" key="1">
    <source>
        <dbReference type="EMBL" id="KAH9501067.1"/>
    </source>
</evidence>
<protein>
    <submittedName>
        <fullName evidence="1">Uncharacterized protein</fullName>
    </submittedName>
</protein>
<dbReference type="EMBL" id="ASGP02000006">
    <property type="protein sequence ID" value="KAH9501067.1"/>
    <property type="molecule type" value="Genomic_DNA"/>
</dbReference>
<dbReference type="Proteomes" id="UP000790347">
    <property type="component" value="Unassembled WGS sequence"/>
</dbReference>